<organism evidence="1 2">
    <name type="scientific">Caerostris darwini</name>
    <dbReference type="NCBI Taxonomy" id="1538125"/>
    <lineage>
        <taxon>Eukaryota</taxon>
        <taxon>Metazoa</taxon>
        <taxon>Ecdysozoa</taxon>
        <taxon>Arthropoda</taxon>
        <taxon>Chelicerata</taxon>
        <taxon>Arachnida</taxon>
        <taxon>Araneae</taxon>
        <taxon>Araneomorphae</taxon>
        <taxon>Entelegynae</taxon>
        <taxon>Araneoidea</taxon>
        <taxon>Araneidae</taxon>
        <taxon>Caerostris</taxon>
    </lineage>
</organism>
<evidence type="ECO:0000313" key="2">
    <source>
        <dbReference type="Proteomes" id="UP001054837"/>
    </source>
</evidence>
<protein>
    <recommendedName>
        <fullName evidence="3">G domain-containing protein</fullName>
    </recommendedName>
</protein>
<dbReference type="Gene3D" id="3.40.50.300">
    <property type="entry name" value="P-loop containing nucleotide triphosphate hydrolases"/>
    <property type="match status" value="1"/>
</dbReference>
<name>A0AAV4T213_9ARAC</name>
<reference evidence="1 2" key="1">
    <citation type="submission" date="2021-06" db="EMBL/GenBank/DDBJ databases">
        <title>Caerostris darwini draft genome.</title>
        <authorList>
            <person name="Kono N."/>
            <person name="Arakawa K."/>
        </authorList>
    </citation>
    <scope>NUCLEOTIDE SEQUENCE [LARGE SCALE GENOMIC DNA]</scope>
</reference>
<gene>
    <name evidence="1" type="primary">AVEN_265363_1</name>
    <name evidence="1" type="ORF">CDAR_183201</name>
</gene>
<dbReference type="AlphaFoldDB" id="A0AAV4T213"/>
<comment type="caution">
    <text evidence="1">The sequence shown here is derived from an EMBL/GenBank/DDBJ whole genome shotgun (WGS) entry which is preliminary data.</text>
</comment>
<evidence type="ECO:0008006" key="3">
    <source>
        <dbReference type="Google" id="ProtNLM"/>
    </source>
</evidence>
<evidence type="ECO:0000313" key="1">
    <source>
        <dbReference type="EMBL" id="GIY40693.1"/>
    </source>
</evidence>
<proteinExistence type="predicted"/>
<sequence>MKKRGPIDTELISSTLDLLNKGEKEIVFKEDFKDIILVLGNTGSGKSTFTQWLAGDNSKLISKEVSEDTGEFIIVDNNRIGDTTVKSKTLFPELVVDAKTNVAYYDCPGFSDTRSTSNDIATTYFIKKVLDYAESVKMVFTISYPSVRKGVDRKNFMELVRHATDLVKDMDKFKNSIAIIATKVDNHYVKQGKTFVLVEDHKVIKSIGDFLLEVKNYMAETEKLSNVPIKQRRFNESAVKFLEMLLEKDNDHYTKIGIFRRPDEPGPLSNITLLQQGKKFVENIVYEKLNYTNTDNNDFGYTISEKSKNDVQDLIEGINEKVWKSVDDVAKHIQEYYRELVEKMRNEIKSLLTSTNVHVDPLDAETFSAKFNNGYKIASNLTQTIQNLTNAEDLAIKLQNSIRELNIDVPEELIGNIAKQGKYFNFLQVVSGKEYSSRPWSELFRSTVMYLSESRKNIQEDINNAVYRIKIQIQADFKNIVDTLKKQYREIVKLEEIQKLPNKLNSDYNIMKNLTDEMKHLTSTVELVKTFLDRTGALDINISKDSTLNIRVQGKYLEFLRIVSDKELDVKPFHMGTAIPRSGKISL</sequence>
<dbReference type="EMBL" id="BPLQ01008976">
    <property type="protein sequence ID" value="GIY40693.1"/>
    <property type="molecule type" value="Genomic_DNA"/>
</dbReference>
<keyword evidence="2" id="KW-1185">Reference proteome</keyword>
<dbReference type="Proteomes" id="UP001054837">
    <property type="component" value="Unassembled WGS sequence"/>
</dbReference>
<dbReference type="InterPro" id="IPR027417">
    <property type="entry name" value="P-loop_NTPase"/>
</dbReference>
<accession>A0AAV4T213</accession>
<dbReference type="SUPFAM" id="SSF52540">
    <property type="entry name" value="P-loop containing nucleoside triphosphate hydrolases"/>
    <property type="match status" value="1"/>
</dbReference>